<dbReference type="EMBL" id="JACOQH010000006">
    <property type="protein sequence ID" value="MBC5754244.1"/>
    <property type="molecule type" value="Genomic_DNA"/>
</dbReference>
<gene>
    <name evidence="1" type="ORF">H8Z76_09520</name>
</gene>
<organism evidence="1 2">
    <name type="scientific">Roseburia yibonii</name>
    <dbReference type="NCBI Taxonomy" id="2763063"/>
    <lineage>
        <taxon>Bacteria</taxon>
        <taxon>Bacillati</taxon>
        <taxon>Bacillota</taxon>
        <taxon>Clostridia</taxon>
        <taxon>Lachnospirales</taxon>
        <taxon>Lachnospiraceae</taxon>
        <taxon>Roseburia</taxon>
    </lineage>
</organism>
<accession>A0ABR7IBD2</accession>
<sequence length="493" mass="55868">MTIFVSLVMLLVASVLFTLLEAARFPGLDAKADMNAMLSVESAFAEYQKEIWDQYDLLFLDLGYGEQLMDLTKLKERILALNQENLNPKTEGWINKSANFYRMNVTQCVIDEYELATDDGGMAFFSQAVESVKNEVPYQAAEALYEKITGINNVEESADHPEETMNQAQRTIMEERNRKKEENRQRQEQGEIVQPLEEVENPVETVSAHKTSAILAQTVENPDALSVKALNLTDTVENRTKQEGNSPGYYNAGFYEKILYQKYLQDHFGCYTRSNENRVLDYELEYLLVGKASDQENLESVVHRILAIRLAANILYLLGDAAKMEEALAAATALVGFTGNPGIIELAKMGIVVAWAYAESILDLRTLLAGGKVALIKSAENWTLGLSNLSGAFSGTQKVKESEDGFSYEDYLQKMLYFETQEKLNYRAMDLIEKNVRVWSGNQNLRMDSMAQRMKVTVCYEAKPLFLRLVRIGDISDETYQFTYEKKISYLDT</sequence>
<dbReference type="InterPro" id="IPR043756">
    <property type="entry name" value="DUF5702"/>
</dbReference>
<keyword evidence="2" id="KW-1185">Reference proteome</keyword>
<evidence type="ECO:0000313" key="2">
    <source>
        <dbReference type="Proteomes" id="UP000621540"/>
    </source>
</evidence>
<proteinExistence type="predicted"/>
<dbReference type="Pfam" id="PF18960">
    <property type="entry name" value="DUF5702"/>
    <property type="match status" value="1"/>
</dbReference>
<reference evidence="1 2" key="1">
    <citation type="submission" date="2020-08" db="EMBL/GenBank/DDBJ databases">
        <title>Genome public.</title>
        <authorList>
            <person name="Liu C."/>
            <person name="Sun Q."/>
        </authorList>
    </citation>
    <scope>NUCLEOTIDE SEQUENCE [LARGE SCALE GENOMIC DNA]</scope>
    <source>
        <strain evidence="1 2">BX0805</strain>
    </source>
</reference>
<dbReference type="Proteomes" id="UP000621540">
    <property type="component" value="Unassembled WGS sequence"/>
</dbReference>
<evidence type="ECO:0000313" key="1">
    <source>
        <dbReference type="EMBL" id="MBC5754244.1"/>
    </source>
</evidence>
<dbReference type="RefSeq" id="WP_186982339.1">
    <property type="nucleotide sequence ID" value="NZ_JACOQH010000006.1"/>
</dbReference>
<protein>
    <submittedName>
        <fullName evidence="1">Uncharacterized protein</fullName>
    </submittedName>
</protein>
<name>A0ABR7IBD2_9FIRM</name>
<comment type="caution">
    <text evidence="1">The sequence shown here is derived from an EMBL/GenBank/DDBJ whole genome shotgun (WGS) entry which is preliminary data.</text>
</comment>